<dbReference type="RefSeq" id="WP_099034644.1">
    <property type="nucleotide sequence ID" value="NZ_BMGJ01000001.1"/>
</dbReference>
<dbReference type="InterPro" id="IPR036928">
    <property type="entry name" value="AS_sf"/>
</dbReference>
<dbReference type="Gene3D" id="3.90.1300.10">
    <property type="entry name" value="Amidase signature (AS) domain"/>
    <property type="match status" value="1"/>
</dbReference>
<protein>
    <submittedName>
        <fullName evidence="3">Amidase</fullName>
    </submittedName>
</protein>
<evidence type="ECO:0000256" key="1">
    <source>
        <dbReference type="ARBA" id="ARBA00009199"/>
    </source>
</evidence>
<keyword evidence="4" id="KW-1185">Reference proteome</keyword>
<dbReference type="SUPFAM" id="SSF75304">
    <property type="entry name" value="Amidase signature (AS) enzymes"/>
    <property type="match status" value="1"/>
</dbReference>
<sequence>MQPYQLSVTELLNSMREKKLSPPELMHSYQQRIREVNSSVNAFAFQFPEQALAQAKAAEQLYQRGDYQPLSGLAAAIKDETYIKGQITTNGSYCLADAVATTTDPVPQVLMDNGAIVHGRTTTPECSTAAVTWSDIWGVSRNPWNTAITCGGSSGGSAIAVASGMASFANGTDIGGSLRIPAAFCGLFGYKPPHGKVAEIAPFNIDPYCHHGLLTRELADLEYLYPFIRGSQWGDSHSFVPDALPDNRPLTSLKVAISPELGFYAVEEDIRANLLHSAKLLEQAGVAVELVELDWDEQVIQTAKVHQRALMGMFLRKNLDTAQNRPKMTSYLRWYLDKVAELSVEDIFEANLHVCRMWDALASVFKDYDLLLCPTLATTNVAAEFDYSCDKISVGGRSVDANKGWFMTYPFNTLGQCPVLSMPNGVCANGVPSSLQIVGHPYKEQEIFTLARLLNQLHPKLPDPSFNSN</sequence>
<evidence type="ECO:0000313" key="4">
    <source>
        <dbReference type="Proteomes" id="UP000614272"/>
    </source>
</evidence>
<organism evidence="3 4">
    <name type="scientific">Lacimicrobium alkaliphilum</name>
    <dbReference type="NCBI Taxonomy" id="1526571"/>
    <lineage>
        <taxon>Bacteria</taxon>
        <taxon>Pseudomonadati</taxon>
        <taxon>Pseudomonadota</taxon>
        <taxon>Gammaproteobacteria</taxon>
        <taxon>Alteromonadales</taxon>
        <taxon>Alteromonadaceae</taxon>
        <taxon>Lacimicrobium</taxon>
    </lineage>
</organism>
<dbReference type="EMBL" id="BMGJ01000001">
    <property type="protein sequence ID" value="GGD51721.1"/>
    <property type="molecule type" value="Genomic_DNA"/>
</dbReference>
<name>A0ABQ1R0L2_9ALTE</name>
<accession>A0ABQ1R0L2</accession>
<dbReference type="PANTHER" id="PTHR11895:SF7">
    <property type="entry name" value="GLUTAMYL-TRNA(GLN) AMIDOTRANSFERASE SUBUNIT A, MITOCHONDRIAL"/>
    <property type="match status" value="1"/>
</dbReference>
<reference evidence="4" key="1">
    <citation type="journal article" date="2019" name="Int. J. Syst. Evol. Microbiol.">
        <title>The Global Catalogue of Microorganisms (GCM) 10K type strain sequencing project: providing services to taxonomists for standard genome sequencing and annotation.</title>
        <authorList>
            <consortium name="The Broad Institute Genomics Platform"/>
            <consortium name="The Broad Institute Genome Sequencing Center for Infectious Disease"/>
            <person name="Wu L."/>
            <person name="Ma J."/>
        </authorList>
    </citation>
    <scope>NUCLEOTIDE SEQUENCE [LARGE SCALE GENOMIC DNA]</scope>
    <source>
        <strain evidence="4">CGMCC 1.12923</strain>
    </source>
</reference>
<dbReference type="Proteomes" id="UP000614272">
    <property type="component" value="Unassembled WGS sequence"/>
</dbReference>
<dbReference type="PANTHER" id="PTHR11895">
    <property type="entry name" value="TRANSAMIDASE"/>
    <property type="match status" value="1"/>
</dbReference>
<comment type="similarity">
    <text evidence="1">Belongs to the amidase family.</text>
</comment>
<dbReference type="InterPro" id="IPR000120">
    <property type="entry name" value="Amidase"/>
</dbReference>
<evidence type="ECO:0000313" key="3">
    <source>
        <dbReference type="EMBL" id="GGD51721.1"/>
    </source>
</evidence>
<comment type="caution">
    <text evidence="3">The sequence shown here is derived from an EMBL/GenBank/DDBJ whole genome shotgun (WGS) entry which is preliminary data.</text>
</comment>
<feature type="domain" description="Amidase" evidence="2">
    <location>
        <begin position="24"/>
        <end position="447"/>
    </location>
</feature>
<gene>
    <name evidence="3" type="ORF">GCM10011357_04540</name>
</gene>
<evidence type="ECO:0000259" key="2">
    <source>
        <dbReference type="Pfam" id="PF01425"/>
    </source>
</evidence>
<proteinExistence type="inferred from homology"/>
<dbReference type="Pfam" id="PF01425">
    <property type="entry name" value="Amidase"/>
    <property type="match status" value="1"/>
</dbReference>
<dbReference type="InterPro" id="IPR023631">
    <property type="entry name" value="Amidase_dom"/>
</dbReference>